<reference evidence="2" key="1">
    <citation type="submission" date="2022-10" db="EMBL/GenBank/DDBJ databases">
        <title>Chitiniphilus purpureus sp. nov., a novel chitin-degrading bacterium isolated from crawfish pond sediment.</title>
        <authorList>
            <person name="Li K."/>
        </authorList>
    </citation>
    <scope>NUCLEOTIDE SEQUENCE</scope>
    <source>
        <strain evidence="2">CD1</strain>
    </source>
</reference>
<dbReference type="Proteomes" id="UP001061302">
    <property type="component" value="Chromosome"/>
</dbReference>
<dbReference type="EMBL" id="CP106753">
    <property type="protein sequence ID" value="UXY16211.1"/>
    <property type="molecule type" value="Genomic_DNA"/>
</dbReference>
<evidence type="ECO:0000259" key="1">
    <source>
        <dbReference type="PROSITE" id="PS51459"/>
    </source>
</evidence>
<protein>
    <submittedName>
        <fullName evidence="2">Type II toxin-antitoxin system death-on-curing family toxin</fullName>
    </submittedName>
</protein>
<dbReference type="Gene3D" id="1.20.120.1870">
    <property type="entry name" value="Fic/DOC protein, Fido domain"/>
    <property type="match status" value="1"/>
</dbReference>
<evidence type="ECO:0000313" key="3">
    <source>
        <dbReference type="Proteomes" id="UP001061302"/>
    </source>
</evidence>
<dbReference type="InterPro" id="IPR036597">
    <property type="entry name" value="Fido-like_dom_sf"/>
</dbReference>
<gene>
    <name evidence="2" type="ORF">N8I74_04100</name>
</gene>
<dbReference type="InterPro" id="IPR006440">
    <property type="entry name" value="Doc"/>
</dbReference>
<accession>A0ABY6DRW5</accession>
<dbReference type="RefSeq" id="WP_263125657.1">
    <property type="nucleotide sequence ID" value="NZ_CP106753.1"/>
</dbReference>
<evidence type="ECO:0000313" key="2">
    <source>
        <dbReference type="EMBL" id="UXY16211.1"/>
    </source>
</evidence>
<proteinExistence type="predicted"/>
<dbReference type="InterPro" id="IPR003812">
    <property type="entry name" value="Fido"/>
</dbReference>
<sequence length="246" mass="27543">MVWLPNSKAVEDIHIELAKIFEQENDPISPVGIKSQPMLESACERPNTGVGSHFKYTTLEHKLAALFHSLTKNHPFHNGNKRTAIVSLITALYRNNKRLDSTVSDETIYDFVVSVTADEFPKKDHGLHIDVVVDEIAKWIKKKSTPLNTKAQGMKIRGFIEKCKAAGAHCKNASGGAYVISNKSNSIRISKSTKQLSGPVIRQYLNKLALSETTAGISMDDFREGVSDEREQIYRYMVALRRLART</sequence>
<dbReference type="NCBIfam" id="TIGR01550">
    <property type="entry name" value="DOC_P1"/>
    <property type="match status" value="1"/>
</dbReference>
<keyword evidence="3" id="KW-1185">Reference proteome</keyword>
<feature type="domain" description="Fido" evidence="1">
    <location>
        <begin position="5"/>
        <end position="142"/>
    </location>
</feature>
<dbReference type="InterPro" id="IPR053737">
    <property type="entry name" value="Type_II_TA_Toxin"/>
</dbReference>
<name>A0ABY6DRW5_9NEIS</name>
<dbReference type="Pfam" id="PF02661">
    <property type="entry name" value="Fic"/>
    <property type="match status" value="1"/>
</dbReference>
<dbReference type="SUPFAM" id="SSF140931">
    <property type="entry name" value="Fic-like"/>
    <property type="match status" value="1"/>
</dbReference>
<organism evidence="2 3">
    <name type="scientific">Chitiniphilus purpureus</name>
    <dbReference type="NCBI Taxonomy" id="2981137"/>
    <lineage>
        <taxon>Bacteria</taxon>
        <taxon>Pseudomonadati</taxon>
        <taxon>Pseudomonadota</taxon>
        <taxon>Betaproteobacteria</taxon>
        <taxon>Neisseriales</taxon>
        <taxon>Chitinibacteraceae</taxon>
        <taxon>Chitiniphilus</taxon>
    </lineage>
</organism>
<dbReference type="PROSITE" id="PS51459">
    <property type="entry name" value="FIDO"/>
    <property type="match status" value="1"/>
</dbReference>